<dbReference type="OrthoDB" id="10059102at2759"/>
<evidence type="ECO:0000259" key="10">
    <source>
        <dbReference type="PROSITE" id="PS50240"/>
    </source>
</evidence>
<keyword evidence="4" id="KW-0645">Protease</keyword>
<evidence type="ECO:0000256" key="2">
    <source>
        <dbReference type="ARBA" id="ARBA00007664"/>
    </source>
</evidence>
<organism evidence="11">
    <name type="scientific">Bactrocera dorsalis</name>
    <name type="common">Oriental fruit fly</name>
    <name type="synonym">Dacus dorsalis</name>
    <dbReference type="NCBI Taxonomy" id="27457"/>
    <lineage>
        <taxon>Eukaryota</taxon>
        <taxon>Metazoa</taxon>
        <taxon>Ecdysozoa</taxon>
        <taxon>Arthropoda</taxon>
        <taxon>Hexapoda</taxon>
        <taxon>Insecta</taxon>
        <taxon>Pterygota</taxon>
        <taxon>Neoptera</taxon>
        <taxon>Endopterygota</taxon>
        <taxon>Diptera</taxon>
        <taxon>Brachycera</taxon>
        <taxon>Muscomorpha</taxon>
        <taxon>Tephritoidea</taxon>
        <taxon>Tephritidae</taxon>
        <taxon>Bactrocera</taxon>
        <taxon>Bactrocera</taxon>
    </lineage>
</organism>
<evidence type="ECO:0000256" key="5">
    <source>
        <dbReference type="ARBA" id="ARBA00022801"/>
    </source>
</evidence>
<evidence type="ECO:0000256" key="6">
    <source>
        <dbReference type="ARBA" id="ARBA00022825"/>
    </source>
</evidence>
<evidence type="ECO:0000256" key="9">
    <source>
        <dbReference type="SAM" id="SignalP"/>
    </source>
</evidence>
<sequence>MSPTSISLIFIAFLLVGFGAARDNARSQLSQNRIIGGDDVSIVHYAHQVSLRRKTCQECAYLHLCGGNILNEDTVLTAAHCVIDRDIRNFIVVAGTGQRTASDGTVVLIEKIVTHERYNASITDYDVALLFLATPLTLDRVFTAAVPLVQSTPEIGAKATITGWGTLSEGGMAALQLQAVNVFVLDRAQCSAAYGDRFTAAMLCASAKDGGKDACQMDAGGPLLVENHLAGIISWAIGCARPENPGVYVNVSHVRQWIELTVAANSLYNF</sequence>
<gene>
    <name evidence="11" type="primary">TRYU</name>
</gene>
<evidence type="ECO:0000256" key="8">
    <source>
        <dbReference type="ARBA" id="ARBA00023157"/>
    </source>
</evidence>
<keyword evidence="3" id="KW-0964">Secreted</keyword>
<keyword evidence="7" id="KW-0865">Zymogen</keyword>
<dbReference type="InterPro" id="IPR018114">
    <property type="entry name" value="TRYPSIN_HIS"/>
</dbReference>
<dbReference type="Gene3D" id="2.40.10.10">
    <property type="entry name" value="Trypsin-like serine proteases"/>
    <property type="match status" value="1"/>
</dbReference>
<dbReference type="SUPFAM" id="SSF50494">
    <property type="entry name" value="Trypsin-like serine proteases"/>
    <property type="match status" value="1"/>
</dbReference>
<dbReference type="InterPro" id="IPR001254">
    <property type="entry name" value="Trypsin_dom"/>
</dbReference>
<evidence type="ECO:0000256" key="7">
    <source>
        <dbReference type="ARBA" id="ARBA00023145"/>
    </source>
</evidence>
<dbReference type="GO" id="GO:0016485">
    <property type="term" value="P:protein processing"/>
    <property type="evidence" value="ECO:0007669"/>
    <property type="project" value="UniProtKB-ARBA"/>
</dbReference>
<dbReference type="PANTHER" id="PTHR24276:SF91">
    <property type="entry name" value="AT26814P-RELATED"/>
    <property type="match status" value="1"/>
</dbReference>
<dbReference type="EMBL" id="GAKP01002423">
    <property type="protein sequence ID" value="JAC56529.1"/>
    <property type="molecule type" value="Transcribed_RNA"/>
</dbReference>
<proteinExistence type="inferred from homology"/>
<reference evidence="11" key="1">
    <citation type="journal article" date="2014" name="BMC Genomics">
        <title>Characterizing the developmental transcriptome of the oriental fruit fly, Bactrocera dorsalis (Diptera: Tephritidae) through comparative genomic analysis with Drosophila melanogaster utilizing modENCODE datasets.</title>
        <authorList>
            <person name="Geib S.M."/>
            <person name="Calla B."/>
            <person name="Hall B."/>
            <person name="Hou S."/>
            <person name="Manoukis N.C."/>
        </authorList>
    </citation>
    <scope>NUCLEOTIDE SEQUENCE</scope>
    <source>
        <strain evidence="11">Punador</strain>
    </source>
</reference>
<dbReference type="GO" id="GO:0005576">
    <property type="term" value="C:extracellular region"/>
    <property type="evidence" value="ECO:0007669"/>
    <property type="project" value="UniProtKB-SubCell"/>
</dbReference>
<feature type="chain" id="PRO_5001562967" evidence="9">
    <location>
        <begin position="22"/>
        <end position="270"/>
    </location>
</feature>
<name>A0A034WPF4_BACDO</name>
<accession>A0A034WPF4</accession>
<dbReference type="InterPro" id="IPR001314">
    <property type="entry name" value="Peptidase_S1A"/>
</dbReference>
<dbReference type="PROSITE" id="PS50240">
    <property type="entry name" value="TRYPSIN_DOM"/>
    <property type="match status" value="1"/>
</dbReference>
<dbReference type="InterPro" id="IPR009003">
    <property type="entry name" value="Peptidase_S1_PA"/>
</dbReference>
<keyword evidence="8" id="KW-1015">Disulfide bond</keyword>
<comment type="subcellular location">
    <subcellularLocation>
        <location evidence="1">Secreted</location>
    </subcellularLocation>
</comment>
<dbReference type="InterPro" id="IPR043504">
    <property type="entry name" value="Peptidase_S1_PA_chymotrypsin"/>
</dbReference>
<dbReference type="FunFam" id="2.40.10.10:FF:000047">
    <property type="entry name" value="Trypsin eta"/>
    <property type="match status" value="1"/>
</dbReference>
<keyword evidence="9" id="KW-0732">Signal</keyword>
<evidence type="ECO:0000313" key="11">
    <source>
        <dbReference type="EMBL" id="JAC56529.1"/>
    </source>
</evidence>
<keyword evidence="5" id="KW-0378">Hydrolase</keyword>
<evidence type="ECO:0000256" key="1">
    <source>
        <dbReference type="ARBA" id="ARBA00004613"/>
    </source>
</evidence>
<dbReference type="PROSITE" id="PS00134">
    <property type="entry name" value="TRYPSIN_HIS"/>
    <property type="match status" value="1"/>
</dbReference>
<dbReference type="Pfam" id="PF00089">
    <property type="entry name" value="Trypsin"/>
    <property type="match status" value="1"/>
</dbReference>
<evidence type="ECO:0000256" key="4">
    <source>
        <dbReference type="ARBA" id="ARBA00022670"/>
    </source>
</evidence>
<dbReference type="PRINTS" id="PR00722">
    <property type="entry name" value="CHYMOTRYPSIN"/>
</dbReference>
<dbReference type="GO" id="GO:0004252">
    <property type="term" value="F:serine-type endopeptidase activity"/>
    <property type="evidence" value="ECO:0007669"/>
    <property type="project" value="InterPro"/>
</dbReference>
<feature type="signal peptide" evidence="9">
    <location>
        <begin position="1"/>
        <end position="21"/>
    </location>
</feature>
<dbReference type="SMART" id="SM00020">
    <property type="entry name" value="Tryp_SPc"/>
    <property type="match status" value="1"/>
</dbReference>
<dbReference type="InterPro" id="IPR050430">
    <property type="entry name" value="Peptidase_S1"/>
</dbReference>
<comment type="similarity">
    <text evidence="2">Belongs to the peptidase S1 family.</text>
</comment>
<protein>
    <submittedName>
        <fullName evidence="11">Trypsin eta</fullName>
    </submittedName>
</protein>
<feature type="domain" description="Peptidase S1" evidence="10">
    <location>
        <begin position="34"/>
        <end position="263"/>
    </location>
</feature>
<dbReference type="CDD" id="cd00190">
    <property type="entry name" value="Tryp_SPc"/>
    <property type="match status" value="1"/>
</dbReference>
<keyword evidence="6" id="KW-0720">Serine protease</keyword>
<dbReference type="PANTHER" id="PTHR24276">
    <property type="entry name" value="POLYSERASE-RELATED"/>
    <property type="match status" value="1"/>
</dbReference>
<evidence type="ECO:0000256" key="3">
    <source>
        <dbReference type="ARBA" id="ARBA00022525"/>
    </source>
</evidence>
<dbReference type="AlphaFoldDB" id="A0A034WPF4"/>